<feature type="transmembrane region" description="Helical" evidence="6">
    <location>
        <begin position="201"/>
        <end position="221"/>
    </location>
</feature>
<dbReference type="InterPro" id="IPR001807">
    <property type="entry name" value="ClC"/>
</dbReference>
<gene>
    <name evidence="7" type="ORF">K8V70_06895</name>
</gene>
<dbReference type="PANTHER" id="PTHR43427">
    <property type="entry name" value="CHLORIDE CHANNEL PROTEIN CLC-E"/>
    <property type="match status" value="1"/>
</dbReference>
<dbReference type="GO" id="GO:0016020">
    <property type="term" value="C:membrane"/>
    <property type="evidence" value="ECO:0007669"/>
    <property type="project" value="UniProtKB-SubCell"/>
</dbReference>
<evidence type="ECO:0000256" key="3">
    <source>
        <dbReference type="ARBA" id="ARBA00022989"/>
    </source>
</evidence>
<dbReference type="GO" id="GO:0015108">
    <property type="term" value="F:chloride transmembrane transporter activity"/>
    <property type="evidence" value="ECO:0007669"/>
    <property type="project" value="InterPro"/>
</dbReference>
<sequence length="482" mass="50803">MDRSGHDGHPVVEIPLKDQRRMLSMDARRSLRNVRESARLMVLVVFVSVCMGAVAWLFLASLTAVTAFREGHVLVFALLPVVGVFTAWLYRTYGGEAARGNNLVIDSAVTGRRIPWVMAPFTFVCSVATHLAGGSAGREGTAVQIGGTIADVVSKVCKLEPHDDQDLMMAGISAAFGGVFGTPLAGAFFGMEMCYIGKLHYGAGIYCLVASFVGDLVATMLGAPREAYPIGIIPEFDARGIAYAVIAGIACGVAARLFSAAIRAVRHFYSSRITNHLAAALIGSLVLLGVYVAFGLFRYAGLSSWLIEAGFAGEVTPVDALIKLVVTAFTLGAGFQGGEVTPLFGIGAALGGWLGLVLGVQPSFMAALGLIGIFGAALNVPITTIMLGVDLFGGYAAPFYVIVSFVGYIVAGHRGVYPAQRIVTPKWRSLDVDQGDTVEAAIERHASETERAEDPGRMAHAEHVADASEPSADEVNDASRSK</sequence>
<feature type="transmembrane region" description="Helical" evidence="6">
    <location>
        <begin position="168"/>
        <end position="189"/>
    </location>
</feature>
<keyword evidence="2 6" id="KW-0812">Transmembrane</keyword>
<dbReference type="Proteomes" id="UP000753256">
    <property type="component" value="Unassembled WGS sequence"/>
</dbReference>
<dbReference type="EMBL" id="DYUZ01000029">
    <property type="protein sequence ID" value="HJG37570.1"/>
    <property type="molecule type" value="Genomic_DNA"/>
</dbReference>
<dbReference type="InterPro" id="IPR050368">
    <property type="entry name" value="ClC-type_chloride_channel"/>
</dbReference>
<evidence type="ECO:0000313" key="7">
    <source>
        <dbReference type="EMBL" id="HJG37570.1"/>
    </source>
</evidence>
<feature type="transmembrane region" description="Helical" evidence="6">
    <location>
        <begin position="277"/>
        <end position="297"/>
    </location>
</feature>
<feature type="transmembrane region" description="Helical" evidence="6">
    <location>
        <begin position="367"/>
        <end position="386"/>
    </location>
</feature>
<evidence type="ECO:0000256" key="1">
    <source>
        <dbReference type="ARBA" id="ARBA00004141"/>
    </source>
</evidence>
<feature type="transmembrane region" description="Helical" evidence="6">
    <location>
        <begin position="71"/>
        <end position="93"/>
    </location>
</feature>
<keyword evidence="4 6" id="KW-0472">Membrane</keyword>
<dbReference type="Pfam" id="PF00654">
    <property type="entry name" value="Voltage_CLC"/>
    <property type="match status" value="1"/>
</dbReference>
<dbReference type="InterPro" id="IPR014743">
    <property type="entry name" value="Cl-channel_core"/>
</dbReference>
<evidence type="ECO:0000256" key="4">
    <source>
        <dbReference type="ARBA" id="ARBA00023136"/>
    </source>
</evidence>
<dbReference type="Gene3D" id="1.10.3080.10">
    <property type="entry name" value="Clc chloride channel"/>
    <property type="match status" value="1"/>
</dbReference>
<feature type="transmembrane region" description="Helical" evidence="6">
    <location>
        <begin position="392"/>
        <end position="411"/>
    </location>
</feature>
<dbReference type="RefSeq" id="WP_273190447.1">
    <property type="nucleotide sequence ID" value="NZ_DYUZ01000029.1"/>
</dbReference>
<accession>A0A921IVC4</accession>
<dbReference type="SUPFAM" id="SSF81340">
    <property type="entry name" value="Clc chloride channel"/>
    <property type="match status" value="1"/>
</dbReference>
<feature type="region of interest" description="Disordered" evidence="5">
    <location>
        <begin position="443"/>
        <end position="482"/>
    </location>
</feature>
<evidence type="ECO:0000256" key="2">
    <source>
        <dbReference type="ARBA" id="ARBA00022692"/>
    </source>
</evidence>
<comment type="subcellular location">
    <subcellularLocation>
        <location evidence="1">Membrane</location>
        <topology evidence="1">Multi-pass membrane protein</topology>
    </subcellularLocation>
</comment>
<proteinExistence type="predicted"/>
<evidence type="ECO:0000313" key="8">
    <source>
        <dbReference type="Proteomes" id="UP000753256"/>
    </source>
</evidence>
<evidence type="ECO:0000256" key="5">
    <source>
        <dbReference type="SAM" id="MobiDB-lite"/>
    </source>
</evidence>
<comment type="caution">
    <text evidence="7">The sequence shown here is derived from an EMBL/GenBank/DDBJ whole genome shotgun (WGS) entry which is preliminary data.</text>
</comment>
<feature type="transmembrane region" description="Helical" evidence="6">
    <location>
        <begin position="241"/>
        <end position="265"/>
    </location>
</feature>
<feature type="transmembrane region" description="Helical" evidence="6">
    <location>
        <begin position="114"/>
        <end position="133"/>
    </location>
</feature>
<reference evidence="7" key="2">
    <citation type="submission" date="2021-09" db="EMBL/GenBank/DDBJ databases">
        <authorList>
            <person name="Gilroy R."/>
        </authorList>
    </citation>
    <scope>NUCLEOTIDE SEQUENCE</scope>
    <source>
        <strain evidence="7">ChiHjej13B12-9602</strain>
    </source>
</reference>
<reference evidence="7" key="1">
    <citation type="journal article" date="2021" name="PeerJ">
        <title>Extensive microbial diversity within the chicken gut microbiome revealed by metagenomics and culture.</title>
        <authorList>
            <person name="Gilroy R."/>
            <person name="Ravi A."/>
            <person name="Getino M."/>
            <person name="Pursley I."/>
            <person name="Horton D.L."/>
            <person name="Alikhan N.F."/>
            <person name="Baker D."/>
            <person name="Gharbi K."/>
            <person name="Hall N."/>
            <person name="Watson M."/>
            <person name="Adriaenssens E.M."/>
            <person name="Foster-Nyarko E."/>
            <person name="Jarju S."/>
            <person name="Secka A."/>
            <person name="Antonio M."/>
            <person name="Oren A."/>
            <person name="Chaudhuri R.R."/>
            <person name="La Ragione R."/>
            <person name="Hildebrand F."/>
            <person name="Pallen M.J."/>
        </authorList>
    </citation>
    <scope>NUCLEOTIDE SEQUENCE</scope>
    <source>
        <strain evidence="7">ChiHjej13B12-9602</strain>
    </source>
</reference>
<name>A0A921IVC4_9ACTN</name>
<organism evidence="7 8">
    <name type="scientific">Enorma phocaeensis</name>
    <dbReference type="NCBI Taxonomy" id="1871019"/>
    <lineage>
        <taxon>Bacteria</taxon>
        <taxon>Bacillati</taxon>
        <taxon>Actinomycetota</taxon>
        <taxon>Coriobacteriia</taxon>
        <taxon>Coriobacteriales</taxon>
        <taxon>Coriobacteriaceae</taxon>
        <taxon>Enorma</taxon>
    </lineage>
</organism>
<dbReference type="PANTHER" id="PTHR43427:SF12">
    <property type="entry name" value="CHLORIDE TRANSPORTER"/>
    <property type="match status" value="1"/>
</dbReference>
<evidence type="ECO:0000256" key="6">
    <source>
        <dbReference type="SAM" id="Phobius"/>
    </source>
</evidence>
<feature type="compositionally biased region" description="Basic and acidic residues" evidence="5">
    <location>
        <begin position="443"/>
        <end position="466"/>
    </location>
</feature>
<feature type="transmembrane region" description="Helical" evidence="6">
    <location>
        <begin position="340"/>
        <end position="360"/>
    </location>
</feature>
<dbReference type="AlphaFoldDB" id="A0A921IVC4"/>
<feature type="transmembrane region" description="Helical" evidence="6">
    <location>
        <begin position="38"/>
        <end position="59"/>
    </location>
</feature>
<keyword evidence="3 6" id="KW-1133">Transmembrane helix</keyword>
<protein>
    <submittedName>
        <fullName evidence="7">Chloride channel protein</fullName>
    </submittedName>
</protein>